<reference evidence="1 2" key="2">
    <citation type="submission" date="2019-01" db="EMBL/GenBank/DDBJ databases">
        <title>The decoding of complex shrimp genome reveals the adaptation for benthos swimmer, frequently molting mechanism and breeding impact on genome.</title>
        <authorList>
            <person name="Sun Y."/>
            <person name="Gao Y."/>
            <person name="Yu Y."/>
        </authorList>
    </citation>
    <scope>NUCLEOTIDE SEQUENCE [LARGE SCALE GENOMIC DNA]</scope>
    <source>
        <tissue evidence="1">Muscle</tissue>
    </source>
</reference>
<protein>
    <submittedName>
        <fullName evidence="1">Putative ferritin light-chain subunit</fullName>
    </submittedName>
</protein>
<dbReference type="SUPFAM" id="SSF47240">
    <property type="entry name" value="Ferritin-like"/>
    <property type="match status" value="1"/>
</dbReference>
<dbReference type="Gene3D" id="1.20.1260.10">
    <property type="match status" value="1"/>
</dbReference>
<comment type="caution">
    <text evidence="1">The sequence shown here is derived from an EMBL/GenBank/DDBJ whole genome shotgun (WGS) entry which is preliminary data.</text>
</comment>
<dbReference type="OrthoDB" id="6363126at2759"/>
<dbReference type="EMBL" id="QCYY01000679">
    <property type="protein sequence ID" value="ROT83472.1"/>
    <property type="molecule type" value="Genomic_DNA"/>
</dbReference>
<accession>A0A3R7MQT1</accession>
<dbReference type="AlphaFoldDB" id="A0A3R7MQT1"/>
<sequence>MASFLDLSTLLTLAENAYHTMRILFINICVAVVALVTIRAQSSEANDSSGEQQSNEVQHFLETDEGKKMLNLMNKHLQDSLVYLYTSKQYDSQYWERPGMAKYLKELSDNQWEEGLDTLKKYMQRGGKIDDFRGKVNVNAKGQLHSSKRENKYSKLQQTFNKIHRDSSNKFKLRNRLISKTCTQDAEICHYLEEGLTKEAEKMYEVKQHQIIASGLISTGVGLNLFDASL</sequence>
<keyword evidence="2" id="KW-1185">Reference proteome</keyword>
<evidence type="ECO:0000313" key="2">
    <source>
        <dbReference type="Proteomes" id="UP000283509"/>
    </source>
</evidence>
<dbReference type="Proteomes" id="UP000283509">
    <property type="component" value="Unassembled WGS sequence"/>
</dbReference>
<organism evidence="1 2">
    <name type="scientific">Penaeus vannamei</name>
    <name type="common">Whiteleg shrimp</name>
    <name type="synonym">Litopenaeus vannamei</name>
    <dbReference type="NCBI Taxonomy" id="6689"/>
    <lineage>
        <taxon>Eukaryota</taxon>
        <taxon>Metazoa</taxon>
        <taxon>Ecdysozoa</taxon>
        <taxon>Arthropoda</taxon>
        <taxon>Crustacea</taxon>
        <taxon>Multicrustacea</taxon>
        <taxon>Malacostraca</taxon>
        <taxon>Eumalacostraca</taxon>
        <taxon>Eucarida</taxon>
        <taxon>Decapoda</taxon>
        <taxon>Dendrobranchiata</taxon>
        <taxon>Penaeoidea</taxon>
        <taxon>Penaeidae</taxon>
        <taxon>Penaeus</taxon>
    </lineage>
</organism>
<gene>
    <name evidence="1" type="ORF">C7M84_023354</name>
</gene>
<evidence type="ECO:0000313" key="1">
    <source>
        <dbReference type="EMBL" id="ROT83472.1"/>
    </source>
</evidence>
<dbReference type="InterPro" id="IPR012347">
    <property type="entry name" value="Ferritin-like"/>
</dbReference>
<dbReference type="InterPro" id="IPR009078">
    <property type="entry name" value="Ferritin-like_SF"/>
</dbReference>
<proteinExistence type="predicted"/>
<name>A0A3R7MQT1_PENVA</name>
<reference evidence="1 2" key="1">
    <citation type="submission" date="2018-04" db="EMBL/GenBank/DDBJ databases">
        <authorList>
            <person name="Zhang X."/>
            <person name="Yuan J."/>
            <person name="Li F."/>
            <person name="Xiang J."/>
        </authorList>
    </citation>
    <scope>NUCLEOTIDE SEQUENCE [LARGE SCALE GENOMIC DNA]</scope>
    <source>
        <tissue evidence="1">Muscle</tissue>
    </source>
</reference>